<sequence>MLSSGHSVLEFPSLHTRIRSLLPVKVHIFKGLRTYLLSEDVSSLQENSYLGYIPDAGLQVYTNEIQGPIQDYAIPPWFNLEFQALREALREAPKSLREASRLLSEFYMKCPIEDFENNLADHIYSSNAIEEAGLDKFETWRIVKQILAGESIESDQGSTLQPSQLPYTSKLLNKKEVIQHVEAYLYL</sequence>
<protein>
    <submittedName>
        <fullName evidence="1">Uncharacterized protein</fullName>
    </submittedName>
</protein>
<keyword evidence="2" id="KW-1185">Reference proteome</keyword>
<organism evidence="1 2">
    <name type="scientific">Arthrobotrys conoides</name>
    <dbReference type="NCBI Taxonomy" id="74498"/>
    <lineage>
        <taxon>Eukaryota</taxon>
        <taxon>Fungi</taxon>
        <taxon>Dikarya</taxon>
        <taxon>Ascomycota</taxon>
        <taxon>Pezizomycotina</taxon>
        <taxon>Orbiliomycetes</taxon>
        <taxon>Orbiliales</taxon>
        <taxon>Orbiliaceae</taxon>
        <taxon>Arthrobotrys</taxon>
    </lineage>
</organism>
<name>A0AAN8RQF1_9PEZI</name>
<accession>A0AAN8RQF1</accession>
<reference evidence="1 2" key="1">
    <citation type="submission" date="2019-10" db="EMBL/GenBank/DDBJ databases">
        <authorList>
            <person name="Palmer J.M."/>
        </authorList>
    </citation>
    <scope>NUCLEOTIDE SEQUENCE [LARGE SCALE GENOMIC DNA]</scope>
    <source>
        <strain evidence="1 2">TWF506</strain>
    </source>
</reference>
<dbReference type="EMBL" id="JAVHJM010000001">
    <property type="protein sequence ID" value="KAK6519992.1"/>
    <property type="molecule type" value="Genomic_DNA"/>
</dbReference>
<comment type="caution">
    <text evidence="1">The sequence shown here is derived from an EMBL/GenBank/DDBJ whole genome shotgun (WGS) entry which is preliminary data.</text>
</comment>
<evidence type="ECO:0000313" key="1">
    <source>
        <dbReference type="EMBL" id="KAK6519992.1"/>
    </source>
</evidence>
<gene>
    <name evidence="1" type="ORF">TWF506_000285</name>
</gene>
<dbReference type="AlphaFoldDB" id="A0AAN8RQF1"/>
<evidence type="ECO:0000313" key="2">
    <source>
        <dbReference type="Proteomes" id="UP001307849"/>
    </source>
</evidence>
<proteinExistence type="predicted"/>
<dbReference type="Proteomes" id="UP001307849">
    <property type="component" value="Unassembled WGS sequence"/>
</dbReference>